<dbReference type="AlphaFoldDB" id="A0AA91PB95"/>
<accession>A0AA91PB95</accession>
<name>A0AA91PB95_9MYCO</name>
<evidence type="ECO:0000313" key="2">
    <source>
        <dbReference type="Proteomes" id="UP000193577"/>
    </source>
</evidence>
<gene>
    <name evidence="1" type="ORF">B8W67_19830</name>
</gene>
<evidence type="ECO:0000313" key="1">
    <source>
        <dbReference type="EMBL" id="OSC23708.1"/>
    </source>
</evidence>
<proteinExistence type="predicted"/>
<reference evidence="1 2" key="1">
    <citation type="submission" date="2017-04" db="EMBL/GenBank/DDBJ databases">
        <title>The new phylogeny of genus Mycobacterium.</title>
        <authorList>
            <person name="Tortoli E."/>
            <person name="Trovato A."/>
            <person name="Cirillo D.M."/>
        </authorList>
    </citation>
    <scope>NUCLEOTIDE SEQUENCE [LARGE SCALE GENOMIC DNA]</scope>
    <source>
        <strain evidence="1 2">KCTC 19819</strain>
    </source>
</reference>
<organism evidence="1 2">
    <name type="scientific">Mycolicibacillus koreensis</name>
    <dbReference type="NCBI Taxonomy" id="1069220"/>
    <lineage>
        <taxon>Bacteria</taxon>
        <taxon>Bacillati</taxon>
        <taxon>Actinomycetota</taxon>
        <taxon>Actinomycetes</taxon>
        <taxon>Mycobacteriales</taxon>
        <taxon>Mycobacteriaceae</taxon>
        <taxon>Mycolicibacillus</taxon>
    </lineage>
</organism>
<keyword evidence="2" id="KW-1185">Reference proteome</keyword>
<dbReference type="EMBL" id="NCXO01000088">
    <property type="protein sequence ID" value="OSC23708.1"/>
    <property type="molecule type" value="Genomic_DNA"/>
</dbReference>
<sequence length="80" mass="8099">METLDCGDLGLLSTVLPSVDFSFLTGGLDDITSTLAGWGTEVSGALANLFGFDLTGLLGIDAIGQLMLSIPNILLGALVG</sequence>
<protein>
    <submittedName>
        <fullName evidence="1">Uncharacterized protein</fullName>
    </submittedName>
</protein>
<dbReference type="Proteomes" id="UP000193577">
    <property type="component" value="Unassembled WGS sequence"/>
</dbReference>
<comment type="caution">
    <text evidence="1">The sequence shown here is derived from an EMBL/GenBank/DDBJ whole genome shotgun (WGS) entry which is preliminary data.</text>
</comment>